<protein>
    <submittedName>
        <fullName evidence="2">Uncharacterized protein</fullName>
    </submittedName>
</protein>
<reference evidence="2" key="1">
    <citation type="submission" date="2022-11" db="UniProtKB">
        <authorList>
            <consortium name="WormBaseParasite"/>
        </authorList>
    </citation>
    <scope>IDENTIFICATION</scope>
</reference>
<name>A0A914RXK3_PAREQ</name>
<evidence type="ECO:0000313" key="1">
    <source>
        <dbReference type="Proteomes" id="UP000887564"/>
    </source>
</evidence>
<dbReference type="AlphaFoldDB" id="A0A914RXK3"/>
<sequence>MVLKWKEENTVRGKIVVAIFFSVSSPKFFKLHFFHSVNDGW</sequence>
<evidence type="ECO:0000313" key="2">
    <source>
        <dbReference type="WBParaSite" id="PEQ_0001092201-mRNA-1"/>
    </source>
</evidence>
<keyword evidence="1" id="KW-1185">Reference proteome</keyword>
<accession>A0A914RXK3</accession>
<dbReference type="WBParaSite" id="PEQ_0001092201-mRNA-1">
    <property type="protein sequence ID" value="PEQ_0001092201-mRNA-1"/>
    <property type="gene ID" value="PEQ_0001092201"/>
</dbReference>
<dbReference type="Proteomes" id="UP000887564">
    <property type="component" value="Unplaced"/>
</dbReference>
<organism evidence="1 2">
    <name type="scientific">Parascaris equorum</name>
    <name type="common">Equine roundworm</name>
    <dbReference type="NCBI Taxonomy" id="6256"/>
    <lineage>
        <taxon>Eukaryota</taxon>
        <taxon>Metazoa</taxon>
        <taxon>Ecdysozoa</taxon>
        <taxon>Nematoda</taxon>
        <taxon>Chromadorea</taxon>
        <taxon>Rhabditida</taxon>
        <taxon>Spirurina</taxon>
        <taxon>Ascaridomorpha</taxon>
        <taxon>Ascaridoidea</taxon>
        <taxon>Ascarididae</taxon>
        <taxon>Parascaris</taxon>
    </lineage>
</organism>
<proteinExistence type="predicted"/>